<evidence type="ECO:0000256" key="1">
    <source>
        <dbReference type="ARBA" id="ARBA00004128"/>
    </source>
</evidence>
<dbReference type="Gene3D" id="3.40.50.300">
    <property type="entry name" value="P-loop containing nucleotide triphosphate hydrolases"/>
    <property type="match status" value="3"/>
</dbReference>
<dbReference type="EMBL" id="JARQWQ010000098">
    <property type="protein sequence ID" value="KAK2551420.1"/>
    <property type="molecule type" value="Genomic_DNA"/>
</dbReference>
<dbReference type="PANTHER" id="PTHR24223:SF443">
    <property type="entry name" value="MULTIDRUG-RESISTANCE LIKE PROTEIN 1, ISOFORM I"/>
    <property type="match status" value="1"/>
</dbReference>
<dbReference type="Pfam" id="PF00664">
    <property type="entry name" value="ABC_membrane"/>
    <property type="match status" value="2"/>
</dbReference>
<dbReference type="InterPro" id="IPR003593">
    <property type="entry name" value="AAA+_ATPase"/>
</dbReference>
<feature type="compositionally biased region" description="Polar residues" evidence="12">
    <location>
        <begin position="701"/>
        <end position="717"/>
    </location>
</feature>
<keyword evidence="17" id="KW-1185">Reference proteome</keyword>
<reference evidence="16" key="2">
    <citation type="journal article" date="2023" name="Science">
        <title>Genomic signatures of disease resistance in endangered staghorn corals.</title>
        <authorList>
            <person name="Vollmer S.V."/>
            <person name="Selwyn J.D."/>
            <person name="Despard B.A."/>
            <person name="Roesel C.L."/>
        </authorList>
    </citation>
    <scope>NUCLEOTIDE SEQUENCE</scope>
    <source>
        <strain evidence="16">K2</strain>
    </source>
</reference>
<dbReference type="PANTHER" id="PTHR24223">
    <property type="entry name" value="ATP-BINDING CASSETTE SUB-FAMILY C"/>
    <property type="match status" value="1"/>
</dbReference>
<evidence type="ECO:0000256" key="12">
    <source>
        <dbReference type="SAM" id="MobiDB-lite"/>
    </source>
</evidence>
<dbReference type="SUPFAM" id="SSF90123">
    <property type="entry name" value="ABC transporter transmembrane region"/>
    <property type="match status" value="2"/>
</dbReference>
<evidence type="ECO:0000313" key="16">
    <source>
        <dbReference type="EMBL" id="KAK2551420.1"/>
    </source>
</evidence>
<feature type="transmembrane region" description="Helical" evidence="13">
    <location>
        <begin position="985"/>
        <end position="1005"/>
    </location>
</feature>
<dbReference type="InterPro" id="IPR050173">
    <property type="entry name" value="ABC_transporter_C-like"/>
</dbReference>
<evidence type="ECO:0000259" key="14">
    <source>
        <dbReference type="PROSITE" id="PS50893"/>
    </source>
</evidence>
<keyword evidence="8 13" id="KW-1133">Transmembrane helix</keyword>
<evidence type="ECO:0000259" key="15">
    <source>
        <dbReference type="PROSITE" id="PS50929"/>
    </source>
</evidence>
<dbReference type="InterPro" id="IPR011527">
    <property type="entry name" value="ABC1_TM_dom"/>
</dbReference>
<feature type="compositionally biased region" description="Basic and acidic residues" evidence="12">
    <location>
        <begin position="147"/>
        <end position="159"/>
    </location>
</feature>
<keyword evidence="9 13" id="KW-0472">Membrane</keyword>
<dbReference type="InterPro" id="IPR036640">
    <property type="entry name" value="ABC1_TM_sf"/>
</dbReference>
<dbReference type="PROSITE" id="PS50929">
    <property type="entry name" value="ABC_TM1F"/>
    <property type="match status" value="2"/>
</dbReference>
<dbReference type="InterPro" id="IPR017871">
    <property type="entry name" value="ABC_transporter-like_CS"/>
</dbReference>
<feature type="transmembrane region" description="Helical" evidence="13">
    <location>
        <begin position="177"/>
        <end position="202"/>
    </location>
</feature>
<protein>
    <recommendedName>
        <fullName evidence="10">ABC-type glutathione-S-conjugate transporter</fullName>
        <ecNumber evidence="10">7.6.2.3</ecNumber>
    </recommendedName>
</protein>
<keyword evidence="3" id="KW-0813">Transport</keyword>
<dbReference type="PROSITE" id="PS00211">
    <property type="entry name" value="ABC_TRANSPORTER_1"/>
    <property type="match status" value="2"/>
</dbReference>
<dbReference type="CDD" id="cd03250">
    <property type="entry name" value="ABCC_MRP_domain1"/>
    <property type="match status" value="1"/>
</dbReference>
<dbReference type="InterPro" id="IPR003439">
    <property type="entry name" value="ABC_transporter-like_ATP-bd"/>
</dbReference>
<comment type="similarity">
    <text evidence="2">Belongs to the ABC transporter superfamily. ABCC family. Conjugate transporter (TC 3.A.1.208) subfamily.</text>
</comment>
<feature type="transmembrane region" description="Helical" evidence="13">
    <location>
        <begin position="900"/>
        <end position="920"/>
    </location>
</feature>
<dbReference type="FunFam" id="3.40.50.300:FF:000293">
    <property type="entry name" value="ATP binding cassette subfamily C member 1"/>
    <property type="match status" value="1"/>
</dbReference>
<accession>A0AAD9UVT0</accession>
<dbReference type="GO" id="GO:0005774">
    <property type="term" value="C:vacuolar membrane"/>
    <property type="evidence" value="ECO:0007669"/>
    <property type="project" value="UniProtKB-SubCell"/>
</dbReference>
<dbReference type="GO" id="GO:0015431">
    <property type="term" value="F:ABC-type glutathione S-conjugate transporter activity"/>
    <property type="evidence" value="ECO:0007669"/>
    <property type="project" value="UniProtKB-EC"/>
</dbReference>
<evidence type="ECO:0000256" key="6">
    <source>
        <dbReference type="ARBA" id="ARBA00022741"/>
    </source>
</evidence>
<evidence type="ECO:0000256" key="9">
    <source>
        <dbReference type="ARBA" id="ARBA00023136"/>
    </source>
</evidence>
<dbReference type="Gene3D" id="1.20.1560.10">
    <property type="entry name" value="ABC transporter type 1, transmembrane domain"/>
    <property type="match status" value="2"/>
</dbReference>
<evidence type="ECO:0000256" key="11">
    <source>
        <dbReference type="ARBA" id="ARBA00047523"/>
    </source>
</evidence>
<dbReference type="InterPro" id="IPR027417">
    <property type="entry name" value="P-loop_NTPase"/>
</dbReference>
<reference evidence="16" key="1">
    <citation type="journal article" date="2023" name="G3 (Bethesda)">
        <title>Whole genome assembly and annotation of the endangered Caribbean coral Acropora cervicornis.</title>
        <authorList>
            <person name="Selwyn J.D."/>
            <person name="Vollmer S.V."/>
        </authorList>
    </citation>
    <scope>NUCLEOTIDE SEQUENCE</scope>
    <source>
        <strain evidence="16">K2</strain>
    </source>
</reference>
<gene>
    <name evidence="16" type="ORF">P5673_027825</name>
</gene>
<feature type="transmembrane region" description="Helical" evidence="13">
    <location>
        <begin position="872"/>
        <end position="894"/>
    </location>
</feature>
<organism evidence="16 17">
    <name type="scientific">Acropora cervicornis</name>
    <name type="common">Staghorn coral</name>
    <dbReference type="NCBI Taxonomy" id="6130"/>
    <lineage>
        <taxon>Eukaryota</taxon>
        <taxon>Metazoa</taxon>
        <taxon>Cnidaria</taxon>
        <taxon>Anthozoa</taxon>
        <taxon>Hexacorallia</taxon>
        <taxon>Scleractinia</taxon>
        <taxon>Astrocoeniina</taxon>
        <taxon>Acroporidae</taxon>
        <taxon>Acropora</taxon>
    </lineage>
</organism>
<feature type="region of interest" description="Disordered" evidence="12">
    <location>
        <begin position="131"/>
        <end position="159"/>
    </location>
</feature>
<keyword evidence="7" id="KW-0067">ATP-binding</keyword>
<dbReference type="SMART" id="SM00382">
    <property type="entry name" value="AAA"/>
    <property type="match status" value="2"/>
</dbReference>
<dbReference type="EC" id="7.6.2.3" evidence="10"/>
<dbReference type="AlphaFoldDB" id="A0AAD9UVT0"/>
<feature type="transmembrane region" description="Helical" evidence="13">
    <location>
        <begin position="1011"/>
        <end position="1034"/>
    </location>
</feature>
<evidence type="ECO:0000256" key="2">
    <source>
        <dbReference type="ARBA" id="ARBA00009726"/>
    </source>
</evidence>
<evidence type="ECO:0000256" key="13">
    <source>
        <dbReference type="SAM" id="Phobius"/>
    </source>
</evidence>
<evidence type="ECO:0000256" key="5">
    <source>
        <dbReference type="ARBA" id="ARBA00022737"/>
    </source>
</evidence>
<comment type="subcellular location">
    <subcellularLocation>
        <location evidence="1">Vacuole membrane</location>
        <topology evidence="1">Multi-pass membrane protein</topology>
    </subcellularLocation>
</comment>
<dbReference type="GO" id="GO:0005524">
    <property type="term" value="F:ATP binding"/>
    <property type="evidence" value="ECO:0007669"/>
    <property type="project" value="UniProtKB-KW"/>
</dbReference>
<dbReference type="CDD" id="cd18603">
    <property type="entry name" value="ABC_6TM_MRP1_2_3_6_D2_like"/>
    <property type="match status" value="1"/>
</dbReference>
<feature type="transmembrane region" description="Helical" evidence="13">
    <location>
        <begin position="297"/>
        <end position="320"/>
    </location>
</feature>
<feature type="transmembrane region" description="Helical" evidence="13">
    <location>
        <begin position="222"/>
        <end position="239"/>
    </location>
</feature>
<dbReference type="Pfam" id="PF00005">
    <property type="entry name" value="ABC_tran"/>
    <property type="match status" value="3"/>
</dbReference>
<dbReference type="CDD" id="cd03244">
    <property type="entry name" value="ABCC_MRP_domain2"/>
    <property type="match status" value="1"/>
</dbReference>
<sequence length="1249" mass="138776">MEESVGHFGYSASYAYLTASENFHSEEENYFQSSASKRQENHYVKRRANPQEKGNFLSKLTFWWLSRIIFFGYKRPLEEKDLWGLEERNQASHIVPKLKKIWSRQQENNMEHKDKRLEGHNNCSETDSLLGGYGESGRQNANSVPAKNEETKEEPNEDECKPSLLQTLWEGLFGKEFAMAVMCDLLNCFLVFLQPLLLRLLITYIEDHRHVDLFGAWTEWKGYVYCAALFVVAVGFSLVSQHRVQLMMTIGMRLQTALIGLVYEKALVLSNMARGKSTVGELVNLMSVDTLQIQQSLIFMNALWTGPLQVAGAMILLYQIMGLSAFAGVAVMTLTIPINFLVFARIATLQLGTTKNGQETSFLGLKQPSTCKESSQILGPQTLQTGNGVLVVLLQQVALTTFTVYTLNGHELTASKAFVAWTLFSLIRLQLTAFPDCIVGLLRLHYLLGDAMATKELKLLEIMTFSAVRIENGSFAWNAMNAPLLREISLSIPTGSLVAVVGQVGCGKSTLLSAILGETEKLQGKVFVEGSVAYVAQQAWIQNATVRDNILFGEAFDSVSYDNVINSCALKKDLEMLPVGDMTVIGQRGINLSGGQKQRVSLARAVYFDADLYLLDDPLSAVDVHVGKHIFDNVIGPEGMLRKKTRILVTHTLQILPQMDQIIILKDGRISESGTYNELLEHSGAFAEFLENYPSKECLQKSSVSENPIRSPQSSDSESGRPASLTEVDDEIGKTIDDENMETGMVKFSVFNSYLRSIGVCAIIFTVIFLLLTEISHVTAGFWLASWSAANITSHKQRDFYIGVYGGIGFGHGLFNFLLVVTLCLGSMAASRRLHHKLLVNIIHSPMNFFNTTPLGRIVNRLSKDIYVIDEALNAALLFFLLCLSDALGTIVAISCITPLFLTVLPIFAALYFYIQRVYVPTSRQLRRIASVTRSPIYSHFLETLHGTATIRAFSQQQRFIRDNYDKTDKSQEAQYLAISAKTWLGIRIEFIGSCLVFFAAIFAVTCRDKITSGLAGMSLTYSLQITGILNLLVRMASLLETDLVSVERVKEFSETPTEGVRVKTNSRPPDNWPESGSIVIQELDLRYRKGLPTVLKQINCGIKAGEKIGIVGRTGAGKSSLALALFRILEKAGGRILVDGVDIANIGLHDLRSRLAIIPQDFVSGLSKGLDHQVTEGGENLSVGQQQLVCLARALLRKSKILVLDEATAAVDLETDDLIQQTIRREFADRTVLTIAHRLNTIMDYDRY</sequence>
<keyword evidence="4 13" id="KW-0812">Transmembrane</keyword>
<dbReference type="Proteomes" id="UP001249851">
    <property type="component" value="Unassembled WGS sequence"/>
</dbReference>
<keyword evidence="6" id="KW-0547">Nucleotide-binding</keyword>
<keyword evidence="5" id="KW-0677">Repeat</keyword>
<dbReference type="FunFam" id="1.20.1560.10:FF:000001">
    <property type="entry name" value="ATP-binding cassette subfamily C member 1"/>
    <property type="match status" value="1"/>
</dbReference>
<evidence type="ECO:0000256" key="3">
    <source>
        <dbReference type="ARBA" id="ARBA00022448"/>
    </source>
</evidence>
<dbReference type="PROSITE" id="PS50893">
    <property type="entry name" value="ABC_TRANSPORTER_2"/>
    <property type="match status" value="2"/>
</dbReference>
<evidence type="ECO:0000313" key="17">
    <source>
        <dbReference type="Proteomes" id="UP001249851"/>
    </source>
</evidence>
<comment type="caution">
    <text evidence="16">The sequence shown here is derived from an EMBL/GenBank/DDBJ whole genome shotgun (WGS) entry which is preliminary data.</text>
</comment>
<feature type="transmembrane region" description="Helical" evidence="13">
    <location>
        <begin position="754"/>
        <end position="780"/>
    </location>
</feature>
<dbReference type="GO" id="GO:0016887">
    <property type="term" value="F:ATP hydrolysis activity"/>
    <property type="evidence" value="ECO:0007669"/>
    <property type="project" value="InterPro"/>
</dbReference>
<evidence type="ECO:0000256" key="10">
    <source>
        <dbReference type="ARBA" id="ARBA00024220"/>
    </source>
</evidence>
<feature type="region of interest" description="Disordered" evidence="12">
    <location>
        <begin position="701"/>
        <end position="729"/>
    </location>
</feature>
<feature type="transmembrane region" description="Helical" evidence="13">
    <location>
        <begin position="800"/>
        <end position="825"/>
    </location>
</feature>
<dbReference type="FunFam" id="3.40.50.300:FF:002586">
    <property type="entry name" value="Putative abc transporter c family member"/>
    <property type="match status" value="1"/>
</dbReference>
<feature type="domain" description="ABC transporter" evidence="14">
    <location>
        <begin position="1081"/>
        <end position="1249"/>
    </location>
</feature>
<feature type="domain" description="ABC transporter" evidence="14">
    <location>
        <begin position="468"/>
        <end position="692"/>
    </location>
</feature>
<dbReference type="SUPFAM" id="SSF52540">
    <property type="entry name" value="P-loop containing nucleoside triphosphate hydrolases"/>
    <property type="match status" value="2"/>
</dbReference>
<feature type="domain" description="ABC transmembrane type-1" evidence="15">
    <location>
        <begin position="185"/>
        <end position="350"/>
    </location>
</feature>
<name>A0AAD9UVT0_ACRCE</name>
<comment type="catalytic activity">
    <reaction evidence="11">
        <text>leukotriene C4(in) + ATP + H2O = leukotriene C4(out) + ADP + phosphate + H(+)</text>
        <dbReference type="Rhea" id="RHEA:38963"/>
        <dbReference type="ChEBI" id="CHEBI:15377"/>
        <dbReference type="ChEBI" id="CHEBI:15378"/>
        <dbReference type="ChEBI" id="CHEBI:30616"/>
        <dbReference type="ChEBI" id="CHEBI:43474"/>
        <dbReference type="ChEBI" id="CHEBI:57973"/>
        <dbReference type="ChEBI" id="CHEBI:456216"/>
    </reaction>
    <physiologicalReaction direction="left-to-right" evidence="11">
        <dbReference type="Rhea" id="RHEA:38964"/>
    </physiologicalReaction>
</comment>
<evidence type="ECO:0000256" key="4">
    <source>
        <dbReference type="ARBA" id="ARBA00022692"/>
    </source>
</evidence>
<evidence type="ECO:0000256" key="8">
    <source>
        <dbReference type="ARBA" id="ARBA00022989"/>
    </source>
</evidence>
<evidence type="ECO:0000256" key="7">
    <source>
        <dbReference type="ARBA" id="ARBA00022840"/>
    </source>
</evidence>
<feature type="domain" description="ABC transmembrane type-1" evidence="15">
    <location>
        <begin position="764"/>
        <end position="1042"/>
    </location>
</feature>
<proteinExistence type="inferred from homology"/>
<feature type="transmembrane region" description="Helical" evidence="13">
    <location>
        <begin position="326"/>
        <end position="347"/>
    </location>
</feature>